<feature type="region of interest" description="Disordered" evidence="2">
    <location>
        <begin position="224"/>
        <end position="259"/>
    </location>
</feature>
<comment type="caution">
    <text evidence="3">The sequence shown here is derived from an EMBL/GenBank/DDBJ whole genome shotgun (WGS) entry which is preliminary data.</text>
</comment>
<dbReference type="Proteomes" id="UP001229244">
    <property type="component" value="Unassembled WGS sequence"/>
</dbReference>
<reference evidence="3" key="1">
    <citation type="submission" date="2023-07" db="EMBL/GenBank/DDBJ databases">
        <title>Genomic Encyclopedia of Type Strains, Phase IV (KMG-IV): sequencing the most valuable type-strain genomes for metagenomic binning, comparative biology and taxonomic classification.</title>
        <authorList>
            <person name="Goeker M."/>
        </authorList>
    </citation>
    <scope>NUCLEOTIDE SEQUENCE</scope>
    <source>
        <strain evidence="3">DSM 21202</strain>
    </source>
</reference>
<proteinExistence type="predicted"/>
<dbReference type="AlphaFoldDB" id="A0AAE3VM73"/>
<dbReference type="EMBL" id="JAUSUL010000001">
    <property type="protein sequence ID" value="MDQ0314611.1"/>
    <property type="molecule type" value="Genomic_DNA"/>
</dbReference>
<evidence type="ECO:0000256" key="1">
    <source>
        <dbReference type="SAM" id="Coils"/>
    </source>
</evidence>
<keyword evidence="4" id="KW-1185">Reference proteome</keyword>
<name>A0AAE3VM73_9HYPH</name>
<protein>
    <submittedName>
        <fullName evidence="3">Uncharacterized protein</fullName>
    </submittedName>
</protein>
<evidence type="ECO:0000313" key="3">
    <source>
        <dbReference type="EMBL" id="MDQ0314611.1"/>
    </source>
</evidence>
<accession>A0AAE3VM73</accession>
<sequence length="259" mass="28731">MSNTDYFNDIVRAQAEARRQVDFDDSQQELRGVEVGRIGRFLSPEAREAAKEGRGGSGRSDAGMTALEIALTQADYAEAFHAAEKEIREAQKIVDDLQDDITATIEKMDSRIEEMLDAAATLPDGTKAFMDENGDVWTVDGDRVDQAIVDGIEWDGRPSLETYQSQIAGRERLQELSAEGDGLSLRLGEINNELHNEDHPPSKEEIEAYRAESQSVVERYGEMKKEADSILNPPPEPSRQLDEGLTAQAAFQPLPTVDY</sequence>
<keyword evidence="1" id="KW-0175">Coiled coil</keyword>
<evidence type="ECO:0000256" key="2">
    <source>
        <dbReference type="SAM" id="MobiDB-lite"/>
    </source>
</evidence>
<dbReference type="RefSeq" id="WP_306884398.1">
    <property type="nucleotide sequence ID" value="NZ_JAUSUL010000001.1"/>
</dbReference>
<feature type="coiled-coil region" evidence="1">
    <location>
        <begin position="80"/>
        <end position="107"/>
    </location>
</feature>
<organism evidence="3 4">
    <name type="scientific">Amorphus orientalis</name>
    <dbReference type="NCBI Taxonomy" id="649198"/>
    <lineage>
        <taxon>Bacteria</taxon>
        <taxon>Pseudomonadati</taxon>
        <taxon>Pseudomonadota</taxon>
        <taxon>Alphaproteobacteria</taxon>
        <taxon>Hyphomicrobiales</taxon>
        <taxon>Amorphaceae</taxon>
        <taxon>Amorphus</taxon>
    </lineage>
</organism>
<gene>
    <name evidence="3" type="ORF">J2S73_001048</name>
</gene>
<evidence type="ECO:0000313" key="4">
    <source>
        <dbReference type="Proteomes" id="UP001229244"/>
    </source>
</evidence>